<dbReference type="OrthoDB" id="553276at2759"/>
<evidence type="ECO:0000256" key="1">
    <source>
        <dbReference type="SAM" id="MobiDB-lite"/>
    </source>
</evidence>
<evidence type="ECO:0000313" key="2">
    <source>
        <dbReference type="EMBL" id="GAX78147.1"/>
    </source>
</evidence>
<sequence length="1780" mass="187190">MSNVAEAFGSDEKIGVEILFGLLAEASAGRDVSSAIPQIISAVFGKSQIHPHTKKLALDLCKFTIMSDPECEFIIKALKRDWSAPNQDIIASGKLSGLKFIPHMPPHYLSLMLEIGDIQELIVDQLHHSVAEIREAAVASLHQVLMKREVLQAVAEAPGLASTAQDLWILISDKLLDEEAAVTTAAVVAVTDLIDKGKCASATTASGFLLQRLGSLCVGRVAAALGPVLESCACVLAPAQVSVARMLLLMVRQLMQPPPPGSGALSLRPGSVDPMMLPGLGDVVPAACSYLHDRIGAVDIALRLEACRSLLAIMSMVKASHVSTNSLLVPAFVAIEVPEVWAASAVSSLLELEGTMLSEGGLPEAVLIIARSLAVLPVLVRSNLVRKLLPLASSLTDVPTRMEVYTLVWAEVMEQEIQGEGLSLASIFSDPYVSALMKGSLGGALGGGGPSESTGMLKTMTETAAEVGKKALDVVTALGEAAGEMRHKAKGLASEAEYQGLKTMDVAGESGARMKETTKEMASSMGTATKAAAASAGTASKAALASAGVVAGEAGKKTGAVASSAGNTIVSAAGHGYDAALSKLRGRPVAEAKEVEVAEGQFPEVEWWQSPMEETSQALGEGKEDGASEGGDPAAAPGKEKKKSMFKSLKENIKGAVGISSKDKAAKDEASSNATAAATSAAAAAEAENREKQQQQQQQSGAKGGRPPVGASGAVKGGHMDAFSSGGQTTMERTSVPIPVPTVVMLPSAPGANVIVAPPELTGAGATGAGSSKRNGHPVTGLATYRHEVVTTLLDEVVQRASSYGVMELCLEAQAAAVKDQSAAFLASHNDFSSEQRVMKWIRLARETLSATQACVWWEPVVTPTITTTLSSEAEGHASADFSSVPSDVWLQLLQAACHASNVVSQLLAAKKRRVFPSVANGHDVAAAAAVPEQDVDVSHAIVPVQYDEDGTEIMPIIPNYIAQRYHPEQGRRLQQQQHLVPGQTPHQYGLVQLQNQVEDENRQLQVLLRQLLRGWSGLSRLARMRVLWVVTHHLSLPPALDESWESTFKALADTMSRSSPSLRLQELMASASLGSLFRSERQSWPRDKPFIFDIVAASALCERPELELCSLICGLACIQHLATKLQSDLAAAVAAQLASENGDAAAEETFGVGMQVTGSLTAKQVQVELVLIAARLEAIAREIQGTDSAASPQIKEWLGRIMRMCGAVSCYEPPIAASTSQSLAVVPEEAAESAAGAASAWAGPSGAAAAAKAAAADSDSSSEYRPIPGVDDIMMPVNMYGRPPQRPPQAPAPVMARVSLSPQSSQKGLTPRSLSRSRVQSIIQAPPTTVMTNVPPPPYLARSCVGDCIWGYPFSGPRTSILFSSKRSRRHRALLELLASARRQAHTQNQMIGTELNSSLQPQLSQEDWQELTGPADPLLIRGRIQIPSLESSSISSSMSDTVGAEEPSSGDTVVVVIEVSARLMGGVEGAEIFVRTLGPAVTERRGIHWKVPKMTSAGDKVQRTFSLRLLGYDPTEVTICVQLYSPVPDGEMTPVLLYCQPLRVSMVATLRPTPAVSLLVGGKEGSSAADFFRLWSALPARAEISGVCAWRGVEGQALALSSMLRQPLSCAMLQYCPASSSYQAAFSASTLSGDQLLLLVYSQLMLPSAAVVGSAGGVASGVEGRAACQVYVRSSSPEVVHAIQLNAGEWLRDLSGGSVLYGLSARGLHAVGVPRPPLDARVAALHRNFLAFASPSDANIGHLSAPLSGASLGPKVPHSWLRKSALTEWQRLAASACE</sequence>
<dbReference type="STRING" id="1157962.A0A250X4X9"/>
<evidence type="ECO:0000313" key="3">
    <source>
        <dbReference type="Proteomes" id="UP000232323"/>
    </source>
</evidence>
<organism evidence="2 3">
    <name type="scientific">Chlamydomonas eustigma</name>
    <dbReference type="NCBI Taxonomy" id="1157962"/>
    <lineage>
        <taxon>Eukaryota</taxon>
        <taxon>Viridiplantae</taxon>
        <taxon>Chlorophyta</taxon>
        <taxon>core chlorophytes</taxon>
        <taxon>Chlorophyceae</taxon>
        <taxon>CS clade</taxon>
        <taxon>Chlamydomonadales</taxon>
        <taxon>Chlamydomonadaceae</taxon>
        <taxon>Chlamydomonas</taxon>
    </lineage>
</organism>
<feature type="compositionally biased region" description="Basic and acidic residues" evidence="1">
    <location>
        <begin position="661"/>
        <end position="670"/>
    </location>
</feature>
<dbReference type="PANTHER" id="PTHR36029">
    <property type="entry name" value="TSET COMPLEX MEMBER TSTA"/>
    <property type="match status" value="1"/>
</dbReference>
<keyword evidence="3" id="KW-1185">Reference proteome</keyword>
<feature type="region of interest" description="Disordered" evidence="1">
    <location>
        <begin position="1300"/>
        <end position="1319"/>
    </location>
</feature>
<proteinExistence type="predicted"/>
<feature type="compositionally biased region" description="Low complexity" evidence="1">
    <location>
        <begin position="671"/>
        <end position="686"/>
    </location>
</feature>
<feature type="compositionally biased region" description="Polar residues" evidence="1">
    <location>
        <begin position="1301"/>
        <end position="1319"/>
    </location>
</feature>
<feature type="region of interest" description="Disordered" evidence="1">
    <location>
        <begin position="605"/>
        <end position="645"/>
    </location>
</feature>
<dbReference type="Proteomes" id="UP000232323">
    <property type="component" value="Unassembled WGS sequence"/>
</dbReference>
<feature type="region of interest" description="Disordered" evidence="1">
    <location>
        <begin position="660"/>
        <end position="733"/>
    </location>
</feature>
<dbReference type="PANTHER" id="PTHR36029:SF1">
    <property type="entry name" value="PROTEIN TPLATE"/>
    <property type="match status" value="1"/>
</dbReference>
<dbReference type="InterPro" id="IPR037501">
    <property type="entry name" value="TPLATE"/>
</dbReference>
<dbReference type="InterPro" id="IPR016024">
    <property type="entry name" value="ARM-type_fold"/>
</dbReference>
<protein>
    <submittedName>
        <fullName evidence="2">Uncharacterized protein</fullName>
    </submittedName>
</protein>
<name>A0A250X4X9_9CHLO</name>
<accession>A0A250X4X9</accession>
<dbReference type="SUPFAM" id="SSF48371">
    <property type="entry name" value="ARM repeat"/>
    <property type="match status" value="1"/>
</dbReference>
<dbReference type="GO" id="GO:0006897">
    <property type="term" value="P:endocytosis"/>
    <property type="evidence" value="ECO:0007669"/>
    <property type="project" value="InterPro"/>
</dbReference>
<dbReference type="EMBL" id="BEGY01000030">
    <property type="protein sequence ID" value="GAX78147.1"/>
    <property type="molecule type" value="Genomic_DNA"/>
</dbReference>
<gene>
    <name evidence="2" type="ORF">CEUSTIGMA_g5589.t1</name>
</gene>
<comment type="caution">
    <text evidence="2">The sequence shown here is derived from an EMBL/GenBank/DDBJ whole genome shotgun (WGS) entry which is preliminary data.</text>
</comment>
<reference evidence="2 3" key="1">
    <citation type="submission" date="2017-08" db="EMBL/GenBank/DDBJ databases">
        <title>Acidophilic green algal genome provides insights into adaptation to an acidic environment.</title>
        <authorList>
            <person name="Hirooka S."/>
            <person name="Hirose Y."/>
            <person name="Kanesaki Y."/>
            <person name="Higuchi S."/>
            <person name="Fujiwara T."/>
            <person name="Onuma R."/>
            <person name="Era A."/>
            <person name="Ohbayashi R."/>
            <person name="Uzuka A."/>
            <person name="Nozaki H."/>
            <person name="Yoshikawa H."/>
            <person name="Miyagishima S.Y."/>
        </authorList>
    </citation>
    <scope>NUCLEOTIDE SEQUENCE [LARGE SCALE GENOMIC DNA]</scope>
    <source>
        <strain evidence="2 3">NIES-2499</strain>
    </source>
</reference>